<feature type="signal peptide" evidence="2">
    <location>
        <begin position="1"/>
        <end position="25"/>
    </location>
</feature>
<reference evidence="3 4" key="1">
    <citation type="submission" date="2017-05" db="EMBL/GenBank/DDBJ databases">
        <title>Genome Sequence of Loktanella vestfoldensis Strain SMR4r Isolated from a Culture of the Diatom Skeletonema marinoi.</title>
        <authorList>
            <person name="Topel M."/>
            <person name="Pinder M.I.M."/>
            <person name="Johansson O.N."/>
            <person name="Kourtchenko O."/>
            <person name="Godhe A."/>
            <person name="Clarke A.K."/>
        </authorList>
    </citation>
    <scope>NUCLEOTIDE SEQUENCE [LARGE SCALE GENOMIC DNA]</scope>
    <source>
        <strain evidence="3 4">SMR4r</strain>
    </source>
</reference>
<name>A0A1Y0E912_9RHOB</name>
<keyword evidence="2" id="KW-0732">Signal</keyword>
<protein>
    <submittedName>
        <fullName evidence="3">Uncharacterized protein</fullName>
    </submittedName>
</protein>
<evidence type="ECO:0000256" key="2">
    <source>
        <dbReference type="SAM" id="SignalP"/>
    </source>
</evidence>
<dbReference type="KEGG" id="lvs:LOKVESSMR4R_00562"/>
<accession>A0A1Y0E912</accession>
<sequence length="151" mass="16071">MQFKNITATGAIGFCLSVMPAVSHAQSNHAAAQDEALFVPMVDECVAMPSAETCGRVRAVIIECAEELERALCDVLFTQPSAVFDRPQMQAEAQILLSATRDAIADIAFAEIETPENDGIIAESRADAEREMLRGDANPMSHSGPPAVVAP</sequence>
<feature type="region of interest" description="Disordered" evidence="1">
    <location>
        <begin position="124"/>
        <end position="151"/>
    </location>
</feature>
<evidence type="ECO:0000313" key="4">
    <source>
        <dbReference type="Proteomes" id="UP000195273"/>
    </source>
</evidence>
<dbReference type="EMBL" id="CP021431">
    <property type="protein sequence ID" value="ART99899.1"/>
    <property type="molecule type" value="Genomic_DNA"/>
</dbReference>
<keyword evidence="4" id="KW-1185">Reference proteome</keyword>
<gene>
    <name evidence="3" type="ORF">LOKVESSMR4R_00562</name>
</gene>
<organism evidence="3 4">
    <name type="scientific">Yoonia vestfoldensis</name>
    <dbReference type="NCBI Taxonomy" id="245188"/>
    <lineage>
        <taxon>Bacteria</taxon>
        <taxon>Pseudomonadati</taxon>
        <taxon>Pseudomonadota</taxon>
        <taxon>Alphaproteobacteria</taxon>
        <taxon>Rhodobacterales</taxon>
        <taxon>Paracoccaceae</taxon>
        <taxon>Yoonia</taxon>
    </lineage>
</organism>
<feature type="compositionally biased region" description="Basic and acidic residues" evidence="1">
    <location>
        <begin position="124"/>
        <end position="134"/>
    </location>
</feature>
<evidence type="ECO:0000256" key="1">
    <source>
        <dbReference type="SAM" id="MobiDB-lite"/>
    </source>
</evidence>
<dbReference type="Proteomes" id="UP000195273">
    <property type="component" value="Chromosome"/>
</dbReference>
<dbReference type="AlphaFoldDB" id="A0A1Y0E912"/>
<evidence type="ECO:0000313" key="3">
    <source>
        <dbReference type="EMBL" id="ART99899.1"/>
    </source>
</evidence>
<feature type="chain" id="PRO_5012010708" evidence="2">
    <location>
        <begin position="26"/>
        <end position="151"/>
    </location>
</feature>
<proteinExistence type="predicted"/>